<keyword evidence="2" id="KW-1003">Cell membrane</keyword>
<keyword evidence="5 6" id="KW-0472">Membrane</keyword>
<keyword evidence="9" id="KW-1185">Reference proteome</keyword>
<feature type="transmembrane region" description="Helical" evidence="6">
    <location>
        <begin position="135"/>
        <end position="157"/>
    </location>
</feature>
<feature type="transmembrane region" description="Helical" evidence="6">
    <location>
        <begin position="169"/>
        <end position="189"/>
    </location>
</feature>
<proteinExistence type="predicted"/>
<evidence type="ECO:0000256" key="2">
    <source>
        <dbReference type="ARBA" id="ARBA00022475"/>
    </source>
</evidence>
<reference evidence="8" key="1">
    <citation type="submission" date="2021-10" db="EMBL/GenBank/DDBJ databases">
        <authorList>
            <person name="Lyu M."/>
            <person name="Wang X."/>
            <person name="Meng X."/>
            <person name="Xu K."/>
        </authorList>
    </citation>
    <scope>NUCLEOTIDE SEQUENCE</scope>
    <source>
        <strain evidence="8">A6</strain>
    </source>
</reference>
<protein>
    <submittedName>
        <fullName evidence="8">VTT domain-containing protein</fullName>
    </submittedName>
</protein>
<feature type="domain" description="Rhodanese" evidence="7">
    <location>
        <begin position="217"/>
        <end position="304"/>
    </location>
</feature>
<comment type="subcellular location">
    <subcellularLocation>
        <location evidence="1">Cell membrane</location>
        <topology evidence="1">Multi-pass membrane protein</topology>
    </subcellularLocation>
</comment>
<dbReference type="InterPro" id="IPR051311">
    <property type="entry name" value="DedA_domain"/>
</dbReference>
<evidence type="ECO:0000259" key="7">
    <source>
        <dbReference type="PROSITE" id="PS50206"/>
    </source>
</evidence>
<evidence type="ECO:0000256" key="6">
    <source>
        <dbReference type="SAM" id="Phobius"/>
    </source>
</evidence>
<evidence type="ECO:0000313" key="9">
    <source>
        <dbReference type="Proteomes" id="UP001165293"/>
    </source>
</evidence>
<dbReference type="SUPFAM" id="SSF52821">
    <property type="entry name" value="Rhodanese/Cell cycle control phosphatase"/>
    <property type="match status" value="1"/>
</dbReference>
<evidence type="ECO:0000256" key="3">
    <source>
        <dbReference type="ARBA" id="ARBA00022692"/>
    </source>
</evidence>
<dbReference type="InterPro" id="IPR032816">
    <property type="entry name" value="VTT_dom"/>
</dbReference>
<gene>
    <name evidence="8" type="ORF">LK996_04995</name>
</gene>
<dbReference type="InterPro" id="IPR001763">
    <property type="entry name" value="Rhodanese-like_dom"/>
</dbReference>
<organism evidence="8 9">
    <name type="scientific">Noviluteimonas lactosilytica</name>
    <dbReference type="NCBI Taxonomy" id="2888523"/>
    <lineage>
        <taxon>Bacteria</taxon>
        <taxon>Pseudomonadati</taxon>
        <taxon>Pseudomonadota</taxon>
        <taxon>Gammaproteobacteria</taxon>
        <taxon>Lysobacterales</taxon>
        <taxon>Lysobacteraceae</taxon>
        <taxon>Noviluteimonas</taxon>
    </lineage>
</organism>
<dbReference type="Pfam" id="PF09335">
    <property type="entry name" value="VTT_dom"/>
    <property type="match status" value="1"/>
</dbReference>
<dbReference type="EMBL" id="JAJGAK010000001">
    <property type="protein sequence ID" value="MCC8362428.1"/>
    <property type="molecule type" value="Genomic_DNA"/>
</dbReference>
<dbReference type="InterPro" id="IPR036873">
    <property type="entry name" value="Rhodanese-like_dom_sf"/>
</dbReference>
<evidence type="ECO:0000313" key="8">
    <source>
        <dbReference type="EMBL" id="MCC8362428.1"/>
    </source>
</evidence>
<dbReference type="Pfam" id="PF00581">
    <property type="entry name" value="Rhodanese"/>
    <property type="match status" value="1"/>
</dbReference>
<name>A0ABS8JG21_9GAMM</name>
<keyword evidence="4 6" id="KW-1133">Transmembrane helix</keyword>
<evidence type="ECO:0000256" key="4">
    <source>
        <dbReference type="ARBA" id="ARBA00022989"/>
    </source>
</evidence>
<comment type="caution">
    <text evidence="8">The sequence shown here is derived from an EMBL/GenBank/DDBJ whole genome shotgun (WGS) entry which is preliminary data.</text>
</comment>
<dbReference type="SMART" id="SM00450">
    <property type="entry name" value="RHOD"/>
    <property type="match status" value="1"/>
</dbReference>
<dbReference type="RefSeq" id="WP_230526031.1">
    <property type="nucleotide sequence ID" value="NZ_JAJGAK010000001.1"/>
</dbReference>
<accession>A0ABS8JG21</accession>
<feature type="transmembrane region" description="Helical" evidence="6">
    <location>
        <begin position="49"/>
        <end position="68"/>
    </location>
</feature>
<evidence type="ECO:0000256" key="5">
    <source>
        <dbReference type="ARBA" id="ARBA00023136"/>
    </source>
</evidence>
<evidence type="ECO:0000256" key="1">
    <source>
        <dbReference type="ARBA" id="ARBA00004651"/>
    </source>
</evidence>
<dbReference type="Proteomes" id="UP001165293">
    <property type="component" value="Unassembled WGS sequence"/>
</dbReference>
<dbReference type="Gene3D" id="3.40.250.10">
    <property type="entry name" value="Rhodanese-like domain"/>
    <property type="match status" value="1"/>
</dbReference>
<keyword evidence="3 6" id="KW-0812">Transmembrane</keyword>
<dbReference type="PANTHER" id="PTHR42709">
    <property type="entry name" value="ALKALINE PHOSPHATASE LIKE PROTEIN"/>
    <property type="match status" value="1"/>
</dbReference>
<dbReference type="PROSITE" id="PS50206">
    <property type="entry name" value="RHODANESE_3"/>
    <property type="match status" value="1"/>
</dbReference>
<dbReference type="PANTHER" id="PTHR42709:SF6">
    <property type="entry name" value="UNDECAPRENYL PHOSPHATE TRANSPORTER A"/>
    <property type="match status" value="1"/>
</dbReference>
<sequence>MDSLLHLIAVYGLVVVFVTVLLDQGGIPVPAYPAIIVTTALAVMDGKSVWPILAVATVAAILADWVWFTGGRRFGNRIVRLMCRLSLSPDSCVIRTRGAFAKYGVASLIIAKFVPGFAAVATTLAGQSGTRTRTFLFFDGIGAALWAGGAVVLGVVFHDAVDDLLADLADLGHMALPALLAIVAAYIAWKWGRRQWFLRQLRMARVSSAELAQMIDSGNAPLILDVRAEADRRSTGWIPGAVFASTPEEAMAMPHQTVVVYCDCPNEVSAAVLALAIRKRGFRNVRPLAGGVSGWLAEGRAVENAAV</sequence>